<dbReference type="InterPro" id="IPR000719">
    <property type="entry name" value="Prot_kinase_dom"/>
</dbReference>
<dbReference type="PaxDb" id="3880-AES71801"/>
<sequence length="433" mass="48592">MKGGTNGVCFYTSSIFDLIVITGVGAALINRAGRKPLLLVSGSRLVAGCIFTAVVHDVAVGAVPALAVTGILIFPVNIKGQLIFYLHFPDFSYHVCDVIGNPALDWNTRKRIAIGAARDVKAANVLLDNDYEAIVGDFGLAKLLDHADSHVTTAVRGTVGHIAPKYLSTGQSSEKTDVFGFGILLLELITGMTTLEFGKTLNQKGAMLEWVSPYSTIQTFLFPLTRYKVVVQVVCDGDKSEFVFGDKKCLQIIGITTQALRKIMQEIYPGHLDKMLGLELALRVKYQPYYHQSSVLGFSLDPAVIRRIRSHLHPREVQPQEQQANGTKIRVCHEFFERYFDKLKKHPYAWLIDQNEKSVRVRDVAAAFQWNKRNRVKLEYTGKFNRFKIDVVNDNNAPSEDITVKQEVIEIDSDSEDNEDYYDPDLYHFAKKK</sequence>
<dbReference type="Pfam" id="PF00069">
    <property type="entry name" value="Pkinase"/>
    <property type="match status" value="1"/>
</dbReference>
<proteinExistence type="predicted"/>
<gene>
    <name evidence="4" type="ordered locus">MTR_3g082920</name>
</gene>
<dbReference type="SUPFAM" id="SSF56112">
    <property type="entry name" value="Protein kinase-like (PK-like)"/>
    <property type="match status" value="1"/>
</dbReference>
<dbReference type="GO" id="GO:0007165">
    <property type="term" value="P:signal transduction"/>
    <property type="evidence" value="ECO:0000318"/>
    <property type="project" value="GO_Central"/>
</dbReference>
<evidence type="ECO:0000259" key="3">
    <source>
        <dbReference type="PROSITE" id="PS50011"/>
    </source>
</evidence>
<comment type="subcellular location">
    <subcellularLocation>
        <location evidence="1">Membrane</location>
        <topology evidence="1">Single-pass type I membrane protein</topology>
    </subcellularLocation>
</comment>
<dbReference type="InterPro" id="IPR051824">
    <property type="entry name" value="LRR_Rcpt-Like_S/T_Kinase"/>
</dbReference>
<accession>G7J8X0</accession>
<keyword evidence="4" id="KW-0418">Kinase</keyword>
<keyword evidence="2" id="KW-1133">Transmembrane helix</keyword>
<dbReference type="InterPro" id="IPR011009">
    <property type="entry name" value="Kinase-like_dom_sf"/>
</dbReference>
<evidence type="ECO:0000313" key="5">
    <source>
        <dbReference type="EnsemblPlants" id="AES71801"/>
    </source>
</evidence>
<dbReference type="GO" id="GO:0005886">
    <property type="term" value="C:plasma membrane"/>
    <property type="evidence" value="ECO:0000318"/>
    <property type="project" value="GO_Central"/>
</dbReference>
<feature type="transmembrane region" description="Helical" evidence="2">
    <location>
        <begin position="15"/>
        <end position="33"/>
    </location>
</feature>
<dbReference type="GO" id="GO:0005524">
    <property type="term" value="F:ATP binding"/>
    <property type="evidence" value="ECO:0007669"/>
    <property type="project" value="InterPro"/>
</dbReference>
<dbReference type="HOGENOM" id="CLU_633688_0_0_1"/>
<dbReference type="Proteomes" id="UP000002051">
    <property type="component" value="Chromosome 3"/>
</dbReference>
<organism evidence="4 6">
    <name type="scientific">Medicago truncatula</name>
    <name type="common">Barrel medic</name>
    <name type="synonym">Medicago tribuloides</name>
    <dbReference type="NCBI Taxonomy" id="3880"/>
    <lineage>
        <taxon>Eukaryota</taxon>
        <taxon>Viridiplantae</taxon>
        <taxon>Streptophyta</taxon>
        <taxon>Embryophyta</taxon>
        <taxon>Tracheophyta</taxon>
        <taxon>Spermatophyta</taxon>
        <taxon>Magnoliopsida</taxon>
        <taxon>eudicotyledons</taxon>
        <taxon>Gunneridae</taxon>
        <taxon>Pentapetalae</taxon>
        <taxon>rosids</taxon>
        <taxon>fabids</taxon>
        <taxon>Fabales</taxon>
        <taxon>Fabaceae</taxon>
        <taxon>Papilionoideae</taxon>
        <taxon>50 kb inversion clade</taxon>
        <taxon>NPAAA clade</taxon>
        <taxon>Hologalegina</taxon>
        <taxon>IRL clade</taxon>
        <taxon>Trifolieae</taxon>
        <taxon>Medicago</taxon>
    </lineage>
</organism>
<reference evidence="4 6" key="1">
    <citation type="journal article" date="2011" name="Nature">
        <title>The Medicago genome provides insight into the evolution of rhizobial symbioses.</title>
        <authorList>
            <person name="Young N.D."/>
            <person name="Debelle F."/>
            <person name="Oldroyd G.E."/>
            <person name="Geurts R."/>
            <person name="Cannon S.B."/>
            <person name="Udvardi M.K."/>
            <person name="Benedito V.A."/>
            <person name="Mayer K.F."/>
            <person name="Gouzy J."/>
            <person name="Schoof H."/>
            <person name="Van de Peer Y."/>
            <person name="Proost S."/>
            <person name="Cook D.R."/>
            <person name="Meyers B.C."/>
            <person name="Spannagl M."/>
            <person name="Cheung F."/>
            <person name="De Mita S."/>
            <person name="Krishnakumar V."/>
            <person name="Gundlach H."/>
            <person name="Zhou S."/>
            <person name="Mudge J."/>
            <person name="Bharti A.K."/>
            <person name="Murray J.D."/>
            <person name="Naoumkina M.A."/>
            <person name="Rosen B."/>
            <person name="Silverstein K.A."/>
            <person name="Tang H."/>
            <person name="Rombauts S."/>
            <person name="Zhao P.X."/>
            <person name="Zhou P."/>
            <person name="Barbe V."/>
            <person name="Bardou P."/>
            <person name="Bechner M."/>
            <person name="Bellec A."/>
            <person name="Berger A."/>
            <person name="Berges H."/>
            <person name="Bidwell S."/>
            <person name="Bisseling T."/>
            <person name="Choisne N."/>
            <person name="Couloux A."/>
            <person name="Denny R."/>
            <person name="Deshpande S."/>
            <person name="Dai X."/>
            <person name="Doyle J.J."/>
            <person name="Dudez A.M."/>
            <person name="Farmer A.D."/>
            <person name="Fouteau S."/>
            <person name="Franken C."/>
            <person name="Gibelin C."/>
            <person name="Gish J."/>
            <person name="Goldstein S."/>
            <person name="Gonzalez A.J."/>
            <person name="Green P.J."/>
            <person name="Hallab A."/>
            <person name="Hartog M."/>
            <person name="Hua A."/>
            <person name="Humphray S.J."/>
            <person name="Jeong D.H."/>
            <person name="Jing Y."/>
            <person name="Jocker A."/>
            <person name="Kenton S.M."/>
            <person name="Kim D.J."/>
            <person name="Klee K."/>
            <person name="Lai H."/>
            <person name="Lang C."/>
            <person name="Lin S."/>
            <person name="Macmil S.L."/>
            <person name="Magdelenat G."/>
            <person name="Matthews L."/>
            <person name="McCorrison J."/>
            <person name="Monaghan E.L."/>
            <person name="Mun J.H."/>
            <person name="Najar F.Z."/>
            <person name="Nicholson C."/>
            <person name="Noirot C."/>
            <person name="O'Bleness M."/>
            <person name="Paule C.R."/>
            <person name="Poulain J."/>
            <person name="Prion F."/>
            <person name="Qin B."/>
            <person name="Qu C."/>
            <person name="Retzel E.F."/>
            <person name="Riddle C."/>
            <person name="Sallet E."/>
            <person name="Samain S."/>
            <person name="Samson N."/>
            <person name="Sanders I."/>
            <person name="Saurat O."/>
            <person name="Scarpelli C."/>
            <person name="Schiex T."/>
            <person name="Segurens B."/>
            <person name="Severin A.J."/>
            <person name="Sherrier D.J."/>
            <person name="Shi R."/>
            <person name="Sims S."/>
            <person name="Singer S.R."/>
            <person name="Sinharoy S."/>
            <person name="Sterck L."/>
            <person name="Viollet A."/>
            <person name="Wang B.B."/>
            <person name="Wang K."/>
            <person name="Wang M."/>
            <person name="Wang X."/>
            <person name="Warfsmann J."/>
            <person name="Weissenbach J."/>
            <person name="White D.D."/>
            <person name="White J.D."/>
            <person name="Wiley G.B."/>
            <person name="Wincker P."/>
            <person name="Xing Y."/>
            <person name="Yang L."/>
            <person name="Yao Z."/>
            <person name="Ying F."/>
            <person name="Zhai J."/>
            <person name="Zhou L."/>
            <person name="Zuber A."/>
            <person name="Denarie J."/>
            <person name="Dixon R.A."/>
            <person name="May G.D."/>
            <person name="Schwartz D.C."/>
            <person name="Rogers J."/>
            <person name="Quetier F."/>
            <person name="Town C.D."/>
            <person name="Roe B.A."/>
        </authorList>
    </citation>
    <scope>NUCLEOTIDE SEQUENCE [LARGE SCALE GENOMIC DNA]</scope>
    <source>
        <strain evidence="4">A17</strain>
        <strain evidence="5 6">cv. Jemalong A17</strain>
    </source>
</reference>
<evidence type="ECO:0000313" key="6">
    <source>
        <dbReference type="Proteomes" id="UP000002051"/>
    </source>
</evidence>
<keyword evidence="6" id="KW-1185">Reference proteome</keyword>
<dbReference type="EnsemblPlants" id="AES71801">
    <property type="protein sequence ID" value="AES71801"/>
    <property type="gene ID" value="MTR_3g082920"/>
</dbReference>
<evidence type="ECO:0000313" key="4">
    <source>
        <dbReference type="EMBL" id="AES71801.2"/>
    </source>
</evidence>
<dbReference type="AlphaFoldDB" id="G7J8X0"/>
<dbReference type="SMART" id="SM00220">
    <property type="entry name" value="S_TKc"/>
    <property type="match status" value="1"/>
</dbReference>
<keyword evidence="2" id="KW-0472">Membrane</keyword>
<dbReference type="eggNOG" id="ENOG502QQXY">
    <property type="taxonomic scope" value="Eukaryota"/>
</dbReference>
<accession>A0A0C3VKA4</accession>
<protein>
    <submittedName>
        <fullName evidence="4">Tyrosine kinase family protein</fullName>
    </submittedName>
</protein>
<dbReference type="Gene3D" id="1.10.510.10">
    <property type="entry name" value="Transferase(Phosphotransferase) domain 1"/>
    <property type="match status" value="1"/>
</dbReference>
<feature type="domain" description="Protein kinase" evidence="3">
    <location>
        <begin position="1"/>
        <end position="290"/>
    </location>
</feature>
<dbReference type="EMBL" id="CM001219">
    <property type="protein sequence ID" value="AES71801.2"/>
    <property type="molecule type" value="Genomic_DNA"/>
</dbReference>
<dbReference type="PANTHER" id="PTHR48006">
    <property type="entry name" value="LEUCINE-RICH REPEAT-CONTAINING PROTEIN DDB_G0281931-RELATED"/>
    <property type="match status" value="1"/>
</dbReference>
<dbReference type="PROSITE" id="PS50011">
    <property type="entry name" value="PROTEIN_KINASE_DOM"/>
    <property type="match status" value="1"/>
</dbReference>
<keyword evidence="4" id="KW-0808">Transferase</keyword>
<name>G7J8X0_MEDTR</name>
<reference evidence="5" key="3">
    <citation type="submission" date="2015-04" db="UniProtKB">
        <authorList>
            <consortium name="EnsemblPlants"/>
        </authorList>
    </citation>
    <scope>IDENTIFICATION</scope>
    <source>
        <strain evidence="5">cv. Jemalong A17</strain>
    </source>
</reference>
<evidence type="ECO:0000256" key="1">
    <source>
        <dbReference type="ARBA" id="ARBA00004479"/>
    </source>
</evidence>
<dbReference type="PANTHER" id="PTHR48006:SF90">
    <property type="entry name" value="PROTEIN KINASE DOMAIN-CONTAINING PROTEIN"/>
    <property type="match status" value="1"/>
</dbReference>
<dbReference type="GO" id="GO:0004672">
    <property type="term" value="F:protein kinase activity"/>
    <property type="evidence" value="ECO:0000318"/>
    <property type="project" value="GO_Central"/>
</dbReference>
<reference evidence="4 6" key="2">
    <citation type="journal article" date="2014" name="BMC Genomics">
        <title>An improved genome release (version Mt4.0) for the model legume Medicago truncatula.</title>
        <authorList>
            <person name="Tang H."/>
            <person name="Krishnakumar V."/>
            <person name="Bidwell S."/>
            <person name="Rosen B."/>
            <person name="Chan A."/>
            <person name="Zhou S."/>
            <person name="Gentzbittel L."/>
            <person name="Childs K.L."/>
            <person name="Yandell M."/>
            <person name="Gundlach H."/>
            <person name="Mayer K.F."/>
            <person name="Schwartz D.C."/>
            <person name="Town C.D."/>
        </authorList>
    </citation>
    <scope>GENOME REANNOTATION</scope>
    <source>
        <strain evidence="5 6">cv. Jemalong A17</strain>
    </source>
</reference>
<keyword evidence="2" id="KW-0812">Transmembrane</keyword>
<evidence type="ECO:0000256" key="2">
    <source>
        <dbReference type="SAM" id="Phobius"/>
    </source>
</evidence>